<dbReference type="SUPFAM" id="SSF51735">
    <property type="entry name" value="NAD(P)-binding Rossmann-fold domains"/>
    <property type="match status" value="1"/>
</dbReference>
<reference evidence="4 5" key="1">
    <citation type="submission" date="2024-01" db="EMBL/GenBank/DDBJ databases">
        <title>Comparative genomics of Cryptococcus and Kwoniella reveals pathogenesis evolution and contrasting modes of karyotype evolution via chromosome fusion or intercentromeric recombination.</title>
        <authorList>
            <person name="Coelho M.A."/>
            <person name="David-Palma M."/>
            <person name="Shea T."/>
            <person name="Bowers K."/>
            <person name="McGinley-Smith S."/>
            <person name="Mohammad A.W."/>
            <person name="Gnirke A."/>
            <person name="Yurkov A.M."/>
            <person name="Nowrousian M."/>
            <person name="Sun S."/>
            <person name="Cuomo C.A."/>
            <person name="Heitman J."/>
        </authorList>
    </citation>
    <scope>NUCLEOTIDE SEQUENCE [LARGE SCALE GENOMIC DNA]</scope>
    <source>
        <strain evidence="4">CBS 11374</strain>
    </source>
</reference>
<dbReference type="PANTHER" id="PTHR43333">
    <property type="entry name" value="2-HACID_DH_C DOMAIN-CONTAINING PROTEIN"/>
    <property type="match status" value="1"/>
</dbReference>
<gene>
    <name evidence="4" type="ORF">IL334_001381</name>
</gene>
<dbReference type="InterPro" id="IPR036291">
    <property type="entry name" value="NAD(P)-bd_dom_sf"/>
</dbReference>
<evidence type="ECO:0000313" key="5">
    <source>
        <dbReference type="Proteomes" id="UP001329825"/>
    </source>
</evidence>
<keyword evidence="5" id="KW-1185">Reference proteome</keyword>
<accession>A0ABZ1CRR1</accession>
<keyword evidence="2" id="KW-0520">NAD</keyword>
<proteinExistence type="predicted"/>
<evidence type="ECO:0000256" key="1">
    <source>
        <dbReference type="ARBA" id="ARBA00023002"/>
    </source>
</evidence>
<dbReference type="Pfam" id="PF02826">
    <property type="entry name" value="2-Hacid_dh_C"/>
    <property type="match status" value="1"/>
</dbReference>
<dbReference type="Gene3D" id="3.40.50.720">
    <property type="entry name" value="NAD(P)-binding Rossmann-like Domain"/>
    <property type="match status" value="2"/>
</dbReference>
<dbReference type="Proteomes" id="UP001329825">
    <property type="component" value="Chromosome 1"/>
</dbReference>
<name>A0ABZ1CRR1_9TREE</name>
<evidence type="ECO:0000259" key="3">
    <source>
        <dbReference type="Pfam" id="PF02826"/>
    </source>
</evidence>
<keyword evidence="1" id="KW-0560">Oxidoreductase</keyword>
<dbReference type="GeneID" id="87953512"/>
<evidence type="ECO:0000256" key="2">
    <source>
        <dbReference type="ARBA" id="ARBA00023027"/>
    </source>
</evidence>
<dbReference type="RefSeq" id="XP_062789189.1">
    <property type="nucleotide sequence ID" value="XM_062933138.1"/>
</dbReference>
<feature type="domain" description="D-isomer specific 2-hydroxyacid dehydrogenase NAD-binding" evidence="3">
    <location>
        <begin position="2"/>
        <end position="164"/>
    </location>
</feature>
<organism evidence="4 5">
    <name type="scientific">Kwoniella shivajii</name>
    <dbReference type="NCBI Taxonomy" id="564305"/>
    <lineage>
        <taxon>Eukaryota</taxon>
        <taxon>Fungi</taxon>
        <taxon>Dikarya</taxon>
        <taxon>Basidiomycota</taxon>
        <taxon>Agaricomycotina</taxon>
        <taxon>Tremellomycetes</taxon>
        <taxon>Tremellales</taxon>
        <taxon>Cryptococcaceae</taxon>
        <taxon>Kwoniella</taxon>
    </lineage>
</organism>
<protein>
    <recommendedName>
        <fullName evidence="3">D-isomer specific 2-hydroxyacid dehydrogenase NAD-binding domain-containing protein</fullName>
    </recommendedName>
</protein>
<dbReference type="EMBL" id="CP141881">
    <property type="protein sequence ID" value="WRT64449.1"/>
    <property type="molecule type" value="Genomic_DNA"/>
</dbReference>
<dbReference type="InterPro" id="IPR006140">
    <property type="entry name" value="D-isomer_DH_NAD-bd"/>
</dbReference>
<evidence type="ECO:0000313" key="4">
    <source>
        <dbReference type="EMBL" id="WRT64449.1"/>
    </source>
</evidence>
<dbReference type="PANTHER" id="PTHR43333:SF1">
    <property type="entry name" value="D-ISOMER SPECIFIC 2-HYDROXYACID DEHYDROGENASE NAD-BINDING DOMAIN-CONTAINING PROTEIN"/>
    <property type="match status" value="1"/>
</dbReference>
<sequence>MIQGKTIGFLGYGALGRQSARLFKAFGTNIIAANTSGKATPQDNYVIPGTGDADGSLPSRYYATSDQESVEQFLKQSDILISSLPNTKATANFLDSRKLSLMPKGAVFINVGRGNVISSEELQKALDVPRALLGAAIDVTDPEPLPDNHYLWSHPKLLITPHLSGDTENELGIAADIFIANAERIATGQSIYNQVRFERGY</sequence>